<organism evidence="2 3">
    <name type="scientific">Hibiscus trionum</name>
    <name type="common">Flower of an hour</name>
    <dbReference type="NCBI Taxonomy" id="183268"/>
    <lineage>
        <taxon>Eukaryota</taxon>
        <taxon>Viridiplantae</taxon>
        <taxon>Streptophyta</taxon>
        <taxon>Embryophyta</taxon>
        <taxon>Tracheophyta</taxon>
        <taxon>Spermatophyta</taxon>
        <taxon>Magnoliopsida</taxon>
        <taxon>eudicotyledons</taxon>
        <taxon>Gunneridae</taxon>
        <taxon>Pentapetalae</taxon>
        <taxon>rosids</taxon>
        <taxon>malvids</taxon>
        <taxon>Malvales</taxon>
        <taxon>Malvaceae</taxon>
        <taxon>Malvoideae</taxon>
        <taxon>Hibiscus</taxon>
    </lineage>
</organism>
<dbReference type="EMBL" id="BSYR01000016">
    <property type="protein sequence ID" value="GMI79178.1"/>
    <property type="molecule type" value="Genomic_DNA"/>
</dbReference>
<dbReference type="Proteomes" id="UP001165190">
    <property type="component" value="Unassembled WGS sequence"/>
</dbReference>
<dbReference type="PANTHER" id="PTHR33592">
    <property type="entry name" value="TRANSMEMBRANE PROTEIN"/>
    <property type="match status" value="1"/>
</dbReference>
<dbReference type="OrthoDB" id="976687at2759"/>
<proteinExistence type="predicted"/>
<feature type="signal peptide" evidence="1">
    <location>
        <begin position="1"/>
        <end position="26"/>
    </location>
</feature>
<evidence type="ECO:0000313" key="2">
    <source>
        <dbReference type="EMBL" id="GMI79178.1"/>
    </source>
</evidence>
<sequence>MASAKLAKFIVTFIFCILLFHQHVSAARPLHVHAAFNENLIIQALPRGPVPPSAGNPCTNIPGRSRGRCTLAEMNAVGGGSVVHHHAPPPVPFRVSVLKQIKNKIPSF</sequence>
<keyword evidence="1" id="KW-0732">Signal</keyword>
<accession>A0A9W7HLX1</accession>
<protein>
    <submittedName>
        <fullName evidence="2">Uncharacterized protein</fullName>
    </submittedName>
</protein>
<dbReference type="AlphaFoldDB" id="A0A9W7HLX1"/>
<feature type="chain" id="PRO_5040857716" evidence="1">
    <location>
        <begin position="27"/>
        <end position="108"/>
    </location>
</feature>
<reference evidence="2" key="1">
    <citation type="submission" date="2023-05" db="EMBL/GenBank/DDBJ databases">
        <title>Genome and transcriptome analyses reveal genes involved in the formation of fine ridges on petal epidermal cells in Hibiscus trionum.</title>
        <authorList>
            <person name="Koshimizu S."/>
            <person name="Masuda S."/>
            <person name="Ishii T."/>
            <person name="Shirasu K."/>
            <person name="Hoshino A."/>
            <person name="Arita M."/>
        </authorList>
    </citation>
    <scope>NUCLEOTIDE SEQUENCE</scope>
    <source>
        <strain evidence="2">Hamamatsu line</strain>
    </source>
</reference>
<keyword evidence="3" id="KW-1185">Reference proteome</keyword>
<comment type="caution">
    <text evidence="2">The sequence shown here is derived from an EMBL/GenBank/DDBJ whole genome shotgun (WGS) entry which is preliminary data.</text>
</comment>
<dbReference type="PANTHER" id="PTHR33592:SF10">
    <property type="entry name" value="TRANSMEMBRANE PROTEIN"/>
    <property type="match status" value="1"/>
</dbReference>
<gene>
    <name evidence="2" type="ORF">HRI_001587100</name>
</gene>
<evidence type="ECO:0000256" key="1">
    <source>
        <dbReference type="SAM" id="SignalP"/>
    </source>
</evidence>
<name>A0A9W7HLX1_HIBTR</name>
<evidence type="ECO:0000313" key="3">
    <source>
        <dbReference type="Proteomes" id="UP001165190"/>
    </source>
</evidence>